<keyword evidence="1" id="KW-0677">Repeat</keyword>
<organism evidence="4 5">
    <name type="scientific">Falsibacillus albus</name>
    <dbReference type="NCBI Taxonomy" id="2478915"/>
    <lineage>
        <taxon>Bacteria</taxon>
        <taxon>Bacillati</taxon>
        <taxon>Bacillota</taxon>
        <taxon>Bacilli</taxon>
        <taxon>Bacillales</taxon>
        <taxon>Bacillaceae</taxon>
        <taxon>Falsibacillus</taxon>
    </lineage>
</organism>
<dbReference type="Pfam" id="PF15902">
    <property type="entry name" value="Sortilin-Vps10"/>
    <property type="match status" value="1"/>
</dbReference>
<reference evidence="4 5" key="1">
    <citation type="submission" date="2018-10" db="EMBL/GenBank/DDBJ databases">
        <title>Falsibacillus sp. genome draft.</title>
        <authorList>
            <person name="Shi S."/>
        </authorList>
    </citation>
    <scope>NUCLEOTIDE SEQUENCE [LARGE SCALE GENOMIC DNA]</scope>
    <source>
        <strain evidence="4 5">GY 10110</strain>
    </source>
</reference>
<dbReference type="Gene3D" id="2.130.10.10">
    <property type="entry name" value="YVTN repeat-like/Quinoprotein amine dehydrogenase"/>
    <property type="match status" value="2"/>
</dbReference>
<keyword evidence="2" id="KW-0812">Transmembrane</keyword>
<dbReference type="CDD" id="cd15482">
    <property type="entry name" value="Sialidase_non-viral"/>
    <property type="match status" value="1"/>
</dbReference>
<proteinExistence type="predicted"/>
<keyword evidence="2" id="KW-1133">Transmembrane helix</keyword>
<dbReference type="InterPro" id="IPR015943">
    <property type="entry name" value="WD40/YVTN_repeat-like_dom_sf"/>
</dbReference>
<dbReference type="AlphaFoldDB" id="A0A3L7JVL6"/>
<dbReference type="OrthoDB" id="47917at2"/>
<sequence>MNEFNDRDQALIHEIKQLPQKYKLSKEKQESIMEAIRKEHEARARKKKVKAIAAWTGSSALLVGAAALFLSLVLHEPTVNQPGQLQKNAPQHKIEKPSQVKKESIAELFNKKTSLQAAVISPIDENWVIGTDHVFHLVNGKWQETTPEGFAADDKKVMSEKAAFPSKQQAIIAKVISPTETKIYSTKDDGATWNTSSLNDTITDVDFSFIDGEHGWMLGKGDSGAGSQGYRIYSTKDGGGSWTKVSSQLSSGMKFGITFVNGSIGFMGVASGPDDGTEIDITKDGGKSWDQQTLDYYPNVNPQLQNAIDKPTFLDASHGIMPVRIDQKMVLYETGDQGESWQPMNEPLDAKGNVNNVYILNDKTAWAFTSDEVYHTTDGGKTWKNTALPESESYIKQVFFTSEEEGYLITEKDQKTNVYQTKDAGATWTNLNS</sequence>
<dbReference type="RefSeq" id="WP_121681446.1">
    <property type="nucleotide sequence ID" value="NZ_RCVZ01000010.1"/>
</dbReference>
<comment type="caution">
    <text evidence="4">The sequence shown here is derived from an EMBL/GenBank/DDBJ whole genome shotgun (WGS) entry which is preliminary data.</text>
</comment>
<evidence type="ECO:0000313" key="4">
    <source>
        <dbReference type="EMBL" id="RLQ94355.1"/>
    </source>
</evidence>
<accession>A0A3L7JVL6</accession>
<evidence type="ECO:0000256" key="1">
    <source>
        <dbReference type="ARBA" id="ARBA00022737"/>
    </source>
</evidence>
<name>A0A3L7JVL6_9BACI</name>
<dbReference type="InterPro" id="IPR031778">
    <property type="entry name" value="Sortilin_N"/>
</dbReference>
<gene>
    <name evidence="4" type="ORF">D9X91_14990</name>
</gene>
<keyword evidence="2" id="KW-0472">Membrane</keyword>
<dbReference type="Proteomes" id="UP000276770">
    <property type="component" value="Unassembled WGS sequence"/>
</dbReference>
<dbReference type="PANTHER" id="PTHR47199">
    <property type="entry name" value="PHOTOSYSTEM II STABILITY/ASSEMBLY FACTOR HCF136, CHLOROPLASTIC"/>
    <property type="match status" value="1"/>
</dbReference>
<dbReference type="SUPFAM" id="SSF110296">
    <property type="entry name" value="Oligoxyloglucan reducing end-specific cellobiohydrolase"/>
    <property type="match status" value="1"/>
</dbReference>
<feature type="domain" description="Sortilin N-terminal" evidence="3">
    <location>
        <begin position="331"/>
        <end position="432"/>
    </location>
</feature>
<keyword evidence="5" id="KW-1185">Reference proteome</keyword>
<protein>
    <recommendedName>
        <fullName evidence="3">Sortilin N-terminal domain-containing protein</fullName>
    </recommendedName>
</protein>
<dbReference type="PANTHER" id="PTHR47199:SF2">
    <property type="entry name" value="PHOTOSYSTEM II STABILITY_ASSEMBLY FACTOR HCF136, CHLOROPLASTIC"/>
    <property type="match status" value="1"/>
</dbReference>
<evidence type="ECO:0000313" key="5">
    <source>
        <dbReference type="Proteomes" id="UP000276770"/>
    </source>
</evidence>
<feature type="transmembrane region" description="Helical" evidence="2">
    <location>
        <begin position="52"/>
        <end position="74"/>
    </location>
</feature>
<dbReference type="EMBL" id="RCVZ01000010">
    <property type="protein sequence ID" value="RLQ94355.1"/>
    <property type="molecule type" value="Genomic_DNA"/>
</dbReference>
<evidence type="ECO:0000259" key="3">
    <source>
        <dbReference type="Pfam" id="PF15902"/>
    </source>
</evidence>
<evidence type="ECO:0000256" key="2">
    <source>
        <dbReference type="SAM" id="Phobius"/>
    </source>
</evidence>